<evidence type="ECO:0008006" key="3">
    <source>
        <dbReference type="Google" id="ProtNLM"/>
    </source>
</evidence>
<proteinExistence type="predicted"/>
<reference evidence="1 2" key="1">
    <citation type="submission" date="2016-04" db="EMBL/GenBank/DDBJ databases">
        <title>Genome sequence of Clostridium magnum DSM 2767.</title>
        <authorList>
            <person name="Poehlein A."/>
            <person name="Uhlig R."/>
            <person name="Fischer R."/>
            <person name="Bahl H."/>
            <person name="Daniel R."/>
        </authorList>
    </citation>
    <scope>NUCLEOTIDE SEQUENCE [LARGE SCALE GENOMIC DNA]</scope>
    <source>
        <strain evidence="1 2">DSM 2767</strain>
    </source>
</reference>
<name>A0A162SE92_9CLOT</name>
<organism evidence="1 2">
    <name type="scientific">Clostridium magnum DSM 2767</name>
    <dbReference type="NCBI Taxonomy" id="1121326"/>
    <lineage>
        <taxon>Bacteria</taxon>
        <taxon>Bacillati</taxon>
        <taxon>Bacillota</taxon>
        <taxon>Clostridia</taxon>
        <taxon>Eubacteriales</taxon>
        <taxon>Clostridiaceae</taxon>
        <taxon>Clostridium</taxon>
    </lineage>
</organism>
<dbReference type="EMBL" id="LWAE01000003">
    <property type="protein sequence ID" value="KZL91127.1"/>
    <property type="molecule type" value="Genomic_DNA"/>
</dbReference>
<sequence>MKKVAVEKGLKDVEQYLSEQGYSVQEFERNSIENASFYNGFDAVVVTGQSINVMGYEDTKTKIPQIVAEGLTAQEIGRQIDSKMTK</sequence>
<dbReference type="AlphaFoldDB" id="A0A162SE92"/>
<dbReference type="Proteomes" id="UP000076603">
    <property type="component" value="Unassembled WGS sequence"/>
</dbReference>
<evidence type="ECO:0000313" key="1">
    <source>
        <dbReference type="EMBL" id="KZL91127.1"/>
    </source>
</evidence>
<gene>
    <name evidence="1" type="ORF">CLMAG_28850</name>
</gene>
<evidence type="ECO:0000313" key="2">
    <source>
        <dbReference type="Proteomes" id="UP000076603"/>
    </source>
</evidence>
<accession>A0A162SE92</accession>
<dbReference type="STRING" id="1121326.CLMAG_28850"/>
<dbReference type="RefSeq" id="WP_066623328.1">
    <property type="nucleotide sequence ID" value="NZ_FQXL01000016.1"/>
</dbReference>
<keyword evidence="2" id="KW-1185">Reference proteome</keyword>
<dbReference type="InterPro" id="IPR005370">
    <property type="entry name" value="UPF0180"/>
</dbReference>
<dbReference type="OrthoDB" id="1708042at2"/>
<comment type="caution">
    <text evidence="1">The sequence shown here is derived from an EMBL/GenBank/DDBJ whole genome shotgun (WGS) entry which is preliminary data.</text>
</comment>
<dbReference type="PATRIC" id="fig|1121326.3.peg.2903"/>
<dbReference type="Pfam" id="PF03698">
    <property type="entry name" value="UPF0180"/>
    <property type="match status" value="1"/>
</dbReference>
<protein>
    <recommendedName>
        <fullName evidence="3">YkuS family protein</fullName>
    </recommendedName>
</protein>